<keyword evidence="4 6" id="KW-0371">Homeobox</keyword>
<keyword evidence="5 6" id="KW-0539">Nucleus</keyword>
<dbReference type="InterPro" id="IPR000047">
    <property type="entry name" value="HTH_motif"/>
</dbReference>
<feature type="region of interest" description="Disordered" evidence="9">
    <location>
        <begin position="264"/>
        <end position="293"/>
    </location>
</feature>
<dbReference type="Pfam" id="PF00046">
    <property type="entry name" value="Homeodomain"/>
    <property type="match status" value="1"/>
</dbReference>
<feature type="compositionally biased region" description="Polar residues" evidence="9">
    <location>
        <begin position="280"/>
        <end position="293"/>
    </location>
</feature>
<keyword evidence="2" id="KW-0217">Developmental protein</keyword>
<dbReference type="GO" id="GO:0000978">
    <property type="term" value="F:RNA polymerase II cis-regulatory region sequence-specific DNA binding"/>
    <property type="evidence" value="ECO:0007669"/>
    <property type="project" value="TreeGrafter"/>
</dbReference>
<dbReference type="GO" id="GO:0045944">
    <property type="term" value="P:positive regulation of transcription by RNA polymerase II"/>
    <property type="evidence" value="ECO:0007669"/>
    <property type="project" value="TreeGrafter"/>
</dbReference>
<evidence type="ECO:0000256" key="8">
    <source>
        <dbReference type="RuleBase" id="RU004442"/>
    </source>
</evidence>
<feature type="compositionally biased region" description="Low complexity" evidence="9">
    <location>
        <begin position="138"/>
        <end position="154"/>
    </location>
</feature>
<feature type="domain" description="Homeobox" evidence="10">
    <location>
        <begin position="204"/>
        <end position="264"/>
    </location>
</feature>
<evidence type="ECO:0000256" key="3">
    <source>
        <dbReference type="ARBA" id="ARBA00023125"/>
    </source>
</evidence>
<dbReference type="InterPro" id="IPR009057">
    <property type="entry name" value="Homeodomain-like_sf"/>
</dbReference>
<evidence type="ECO:0000256" key="2">
    <source>
        <dbReference type="ARBA" id="ARBA00022473"/>
    </source>
</evidence>
<evidence type="ECO:0000259" key="10">
    <source>
        <dbReference type="PROSITE" id="PS50071"/>
    </source>
</evidence>
<feature type="compositionally biased region" description="Polar residues" evidence="9">
    <location>
        <begin position="162"/>
        <end position="181"/>
    </location>
</feature>
<reference evidence="11" key="1">
    <citation type="submission" date="2016-09" db="EMBL/GenBank/DDBJ databases">
        <authorList>
            <person name="Capua I."/>
            <person name="De Benedictis P."/>
            <person name="Joannis T."/>
            <person name="Lombin L.H."/>
            <person name="Cattoli G."/>
        </authorList>
    </citation>
    <scope>NUCLEOTIDE SEQUENCE</scope>
</reference>
<name>A0A1X9PQ86_9BILA</name>
<dbReference type="PROSITE" id="PS00032">
    <property type="entry name" value="ANTENNAPEDIA"/>
    <property type="match status" value="1"/>
</dbReference>
<comment type="subcellular location">
    <subcellularLocation>
        <location evidence="1 6 7">Nucleus</location>
    </subcellularLocation>
</comment>
<dbReference type="SUPFAM" id="SSF46689">
    <property type="entry name" value="Homeodomain-like"/>
    <property type="match status" value="1"/>
</dbReference>
<evidence type="ECO:0000256" key="7">
    <source>
        <dbReference type="RuleBase" id="RU000682"/>
    </source>
</evidence>
<dbReference type="PRINTS" id="PR00024">
    <property type="entry name" value="HOMEOBOX"/>
</dbReference>
<dbReference type="GO" id="GO:0000981">
    <property type="term" value="F:DNA-binding transcription factor activity, RNA polymerase II-specific"/>
    <property type="evidence" value="ECO:0007669"/>
    <property type="project" value="InterPro"/>
</dbReference>
<evidence type="ECO:0000256" key="4">
    <source>
        <dbReference type="ARBA" id="ARBA00023155"/>
    </source>
</evidence>
<dbReference type="GO" id="GO:0009952">
    <property type="term" value="P:anterior/posterior pattern specification"/>
    <property type="evidence" value="ECO:0007669"/>
    <property type="project" value="TreeGrafter"/>
</dbReference>
<dbReference type="PANTHER" id="PTHR45771:SF6">
    <property type="entry name" value="HOMEOTIC PROTEIN SEX COMBS REDUCED"/>
    <property type="match status" value="1"/>
</dbReference>
<keyword evidence="3 6" id="KW-0238">DNA-binding</keyword>
<dbReference type="PRINTS" id="PR00031">
    <property type="entry name" value="HTHREPRESSR"/>
</dbReference>
<feature type="compositionally biased region" description="Polar residues" evidence="9">
    <location>
        <begin position="88"/>
        <end position="129"/>
    </location>
</feature>
<dbReference type="InterPro" id="IPR050609">
    <property type="entry name" value="Antp_homeobox_Deformed_sf"/>
</dbReference>
<dbReference type="PANTHER" id="PTHR45771">
    <property type="entry name" value="HOMEOTIC PROTEIN DEFORMED"/>
    <property type="match status" value="1"/>
</dbReference>
<comment type="similarity">
    <text evidence="8">Belongs to the Antp homeobox family.</text>
</comment>
<dbReference type="FunFam" id="1.10.10.60:FF:000055">
    <property type="entry name" value="Homeobox protein Hox-A5"/>
    <property type="match status" value="1"/>
</dbReference>
<feature type="DNA-binding region" description="Homeobox" evidence="6">
    <location>
        <begin position="206"/>
        <end position="265"/>
    </location>
</feature>
<evidence type="ECO:0000256" key="6">
    <source>
        <dbReference type="PROSITE-ProRule" id="PRU00108"/>
    </source>
</evidence>
<dbReference type="InterPro" id="IPR017995">
    <property type="entry name" value="Homeobox_antennapedia"/>
</dbReference>
<dbReference type="PROSITE" id="PS00027">
    <property type="entry name" value="HOMEOBOX_1"/>
    <property type="match status" value="1"/>
</dbReference>
<dbReference type="PROSITE" id="PS50071">
    <property type="entry name" value="HOMEOBOX_2"/>
    <property type="match status" value="1"/>
</dbReference>
<organism evidence="11">
    <name type="scientific">Schizocardium californicum</name>
    <dbReference type="NCBI Taxonomy" id="1443244"/>
    <lineage>
        <taxon>Eukaryota</taxon>
        <taxon>Metazoa</taxon>
        <taxon>Hemichordata</taxon>
        <taxon>Enteropneusta</taxon>
        <taxon>Spengelidae</taxon>
        <taxon>Schizocardium</taxon>
    </lineage>
</organism>
<dbReference type="PRINTS" id="PR00025">
    <property type="entry name" value="ANTENNAPEDIA"/>
</dbReference>
<dbReference type="InterPro" id="IPR020479">
    <property type="entry name" value="HD_metazoa"/>
</dbReference>
<accession>A0A1X9PQ86</accession>
<evidence type="ECO:0000256" key="5">
    <source>
        <dbReference type="ARBA" id="ARBA00023242"/>
    </source>
</evidence>
<dbReference type="InterPro" id="IPR001827">
    <property type="entry name" value="Homeobox_Antennapedia_CS"/>
</dbReference>
<evidence type="ECO:0000256" key="9">
    <source>
        <dbReference type="SAM" id="MobiDB-lite"/>
    </source>
</evidence>
<feature type="compositionally biased region" description="Low complexity" evidence="9">
    <location>
        <begin position="270"/>
        <end position="279"/>
    </location>
</feature>
<proteinExistence type="evidence at transcript level"/>
<dbReference type="GO" id="GO:0005654">
    <property type="term" value="C:nucleoplasm"/>
    <property type="evidence" value="ECO:0007669"/>
    <property type="project" value="TreeGrafter"/>
</dbReference>
<dbReference type="Gene3D" id="1.10.10.60">
    <property type="entry name" value="Homeodomain-like"/>
    <property type="match status" value="1"/>
</dbReference>
<dbReference type="InterPro" id="IPR001356">
    <property type="entry name" value="HD"/>
</dbReference>
<protein>
    <submittedName>
        <fullName evidence="11">Hox4</fullName>
    </submittedName>
</protein>
<sequence length="293" mass="33806">MGRVARKEKRQRIYIIVLRQNLMRMSSYLMNSSYGVDPKFPPVEEYSQSNYITSQGQFYNQNYSQGYGYPYTQPATYGQTAYSGNTASTYNHYNTQQHNASNSSASESPVQSAHTHNGHGNQQPCSPQVASEHHHHPQQQPHEQQQQPQTQQQQQHHHQEQATYSPQPGSATPPNTASTNPGVMYPWMKRAHVHPGIGSTPNGTEHKRTRTAYTRYQVLELEKEFHFNRYLTRRRRIEIAHALGLTERQVKIWFQNRRMKWKKDHNLPNTKTKSQTQSQGTFSPPTDSSTVQV</sequence>
<dbReference type="AlphaFoldDB" id="A0A1X9PQ86"/>
<evidence type="ECO:0000313" key="11">
    <source>
        <dbReference type="EMBL" id="ARO85847.1"/>
    </source>
</evidence>
<dbReference type="CDD" id="cd00086">
    <property type="entry name" value="homeodomain"/>
    <property type="match status" value="1"/>
</dbReference>
<dbReference type="EMBL" id="KX845322">
    <property type="protein sequence ID" value="ARO85847.1"/>
    <property type="molecule type" value="mRNA"/>
</dbReference>
<dbReference type="SMART" id="SM00389">
    <property type="entry name" value="HOX"/>
    <property type="match status" value="1"/>
</dbReference>
<feature type="region of interest" description="Disordered" evidence="9">
    <location>
        <begin position="88"/>
        <end position="183"/>
    </location>
</feature>
<dbReference type="InterPro" id="IPR017970">
    <property type="entry name" value="Homeobox_CS"/>
</dbReference>
<evidence type="ECO:0000256" key="1">
    <source>
        <dbReference type="ARBA" id="ARBA00004123"/>
    </source>
</evidence>